<reference evidence="11 12" key="1">
    <citation type="submission" date="2021-06" db="EMBL/GenBank/DDBJ databases">
        <title>Genome-based taxonomic framework of Microbacterium strains isolated from marine environment, the description of four new species and reclassification of four preexisting species.</title>
        <authorList>
            <person name="Lee S.D."/>
            <person name="Kim S.-M."/>
            <person name="Byeon Y.-S."/>
            <person name="Yang H.L."/>
            <person name="Kim I.S."/>
        </authorList>
    </citation>
    <scope>NUCLEOTIDE SEQUENCE [LARGE SCALE GENOMIC DNA]</scope>
    <source>
        <strain evidence="11 12">KACC 20514</strain>
    </source>
</reference>
<sequence length="677" mass="73446">MTVLEREQRSRGQGRVSSTPYRADIDGLRALAIALVVVYHVWFGRVSGGVDVFLMISAFFMTASFARRAESGTPEPVFGYWARRFARLLPAAVVTMIGILVTVSIAFPTSSWPEIWSQTWASLFYCQNWELVASAADYYDRDTLSPLQHFWSLSIQGQVFLLWPLLMIAAVAMGRVSSASVRRSMTVLFTIIFCASLAYSIIFTATDQQAAYFNTFARLWEFALGSLLALGVARVRLRRWVAIILGWAGIVGLVSCGAVLDVQGGFPGYLALWPTLSAAAVIIAGTSGAPGGPTRLLSSWPLRRLSAIAYALYLVHWPILVTWILLSGTSSVSLSDGAIIVGLSIVIAFIVTYGVESPVRRLTRASLRRAIAVVVASVLVVAVPLVSWETAEAQRVASLPIGDHPGARVLMPGGSELDVEADEIIPIGSALESEWVTLEGECTDDRRPTVSLLAETCRERTAEWRSNATVFVIGDSHAQQWAGALTPIAEQEDWTVVALLKGGCSFAPEEPVLGSAEECEQWREAALEFALSQQPDLVFVMGTKTAAESDDERVLRGLNEYIDPLVDNGAGVVLLRDNPRFSEDMFACIELRGSEAPECRRNAGDVLAASNPAAREERNGVAVTDLTPFLCPDGLCLPVIGGVAVYIDHGHIGQTYAESMAPALREQIEGFLSRRGL</sequence>
<dbReference type="PANTHER" id="PTHR23028:SF53">
    <property type="entry name" value="ACYL_TRANSF_3 DOMAIN-CONTAINING PROTEIN"/>
    <property type="match status" value="1"/>
</dbReference>
<feature type="transmembrane region" description="Helical" evidence="8">
    <location>
        <begin position="21"/>
        <end position="42"/>
    </location>
</feature>
<feature type="transmembrane region" description="Helical" evidence="8">
    <location>
        <begin position="307"/>
        <end position="326"/>
    </location>
</feature>
<name>A0AAJ2HLU3_9MICO</name>
<dbReference type="GO" id="GO:0009103">
    <property type="term" value="P:lipopolysaccharide biosynthetic process"/>
    <property type="evidence" value="ECO:0007669"/>
    <property type="project" value="TreeGrafter"/>
</dbReference>
<keyword evidence="6 8" id="KW-0472">Membrane</keyword>
<dbReference type="Proteomes" id="UP001183582">
    <property type="component" value="Unassembled WGS sequence"/>
</dbReference>
<feature type="transmembrane region" description="Helical" evidence="8">
    <location>
        <begin position="88"/>
        <end position="107"/>
    </location>
</feature>
<dbReference type="RefSeq" id="WP_310892207.1">
    <property type="nucleotide sequence ID" value="NZ_BAAAGR010000005.1"/>
</dbReference>
<accession>A0AAJ2HLU3</accession>
<keyword evidence="3" id="KW-0808">Transferase</keyword>
<feature type="domain" description="Acyltransferase 3" evidence="9">
    <location>
        <begin position="23"/>
        <end position="352"/>
    </location>
</feature>
<dbReference type="Pfam" id="PF01757">
    <property type="entry name" value="Acyl_transf_3"/>
    <property type="match status" value="1"/>
</dbReference>
<evidence type="ECO:0000256" key="8">
    <source>
        <dbReference type="SAM" id="Phobius"/>
    </source>
</evidence>
<evidence type="ECO:0000256" key="7">
    <source>
        <dbReference type="ARBA" id="ARBA00023315"/>
    </source>
</evidence>
<proteinExistence type="predicted"/>
<dbReference type="PANTHER" id="PTHR23028">
    <property type="entry name" value="ACETYLTRANSFERASE"/>
    <property type="match status" value="1"/>
</dbReference>
<keyword evidence="2" id="KW-1003">Cell membrane</keyword>
<evidence type="ECO:0000256" key="1">
    <source>
        <dbReference type="ARBA" id="ARBA00004651"/>
    </source>
</evidence>
<organism evidence="11 12">
    <name type="scientific">Microbacterium aurantiacum</name>
    <dbReference type="NCBI Taxonomy" id="162393"/>
    <lineage>
        <taxon>Bacteria</taxon>
        <taxon>Bacillati</taxon>
        <taxon>Actinomycetota</taxon>
        <taxon>Actinomycetes</taxon>
        <taxon>Micrococcales</taxon>
        <taxon>Microbacteriaceae</taxon>
        <taxon>Microbacterium</taxon>
    </lineage>
</organism>
<keyword evidence="5 8" id="KW-1133">Transmembrane helix</keyword>
<dbReference type="InterPro" id="IPR002656">
    <property type="entry name" value="Acyl_transf_3_dom"/>
</dbReference>
<evidence type="ECO:0000313" key="11">
    <source>
        <dbReference type="EMBL" id="MDS0246935.1"/>
    </source>
</evidence>
<feature type="transmembrane region" description="Helical" evidence="8">
    <location>
        <begin position="240"/>
        <end position="260"/>
    </location>
</feature>
<protein>
    <submittedName>
        <fullName evidence="11">Acyltransferase</fullName>
    </submittedName>
</protein>
<dbReference type="Gene3D" id="3.40.50.1110">
    <property type="entry name" value="SGNH hydrolase"/>
    <property type="match status" value="1"/>
</dbReference>
<dbReference type="InterPro" id="IPR050879">
    <property type="entry name" value="Acyltransferase_3"/>
</dbReference>
<feature type="transmembrane region" description="Helical" evidence="8">
    <location>
        <begin position="367"/>
        <end position="388"/>
    </location>
</feature>
<dbReference type="GO" id="GO:0016747">
    <property type="term" value="F:acyltransferase activity, transferring groups other than amino-acyl groups"/>
    <property type="evidence" value="ECO:0007669"/>
    <property type="project" value="InterPro"/>
</dbReference>
<dbReference type="InterPro" id="IPR043968">
    <property type="entry name" value="SGNH"/>
</dbReference>
<feature type="transmembrane region" description="Helical" evidence="8">
    <location>
        <begin position="211"/>
        <end position="233"/>
    </location>
</feature>
<evidence type="ECO:0000256" key="3">
    <source>
        <dbReference type="ARBA" id="ARBA00022679"/>
    </source>
</evidence>
<dbReference type="GeneID" id="301459599"/>
<gene>
    <name evidence="11" type="ORF">KZC50_15155</name>
</gene>
<feature type="transmembrane region" description="Helical" evidence="8">
    <location>
        <begin position="338"/>
        <end position="355"/>
    </location>
</feature>
<dbReference type="Pfam" id="PF19040">
    <property type="entry name" value="SGNH"/>
    <property type="match status" value="1"/>
</dbReference>
<feature type="transmembrane region" description="Helical" evidence="8">
    <location>
        <begin position="48"/>
        <end position="67"/>
    </location>
</feature>
<feature type="transmembrane region" description="Helical" evidence="8">
    <location>
        <begin position="266"/>
        <end position="286"/>
    </location>
</feature>
<evidence type="ECO:0000313" key="12">
    <source>
        <dbReference type="Proteomes" id="UP001183582"/>
    </source>
</evidence>
<keyword evidence="4 8" id="KW-0812">Transmembrane</keyword>
<dbReference type="SUPFAM" id="SSF52266">
    <property type="entry name" value="SGNH hydrolase"/>
    <property type="match status" value="1"/>
</dbReference>
<dbReference type="EMBL" id="JAHWXH010000004">
    <property type="protein sequence ID" value="MDS0246935.1"/>
    <property type="molecule type" value="Genomic_DNA"/>
</dbReference>
<evidence type="ECO:0000256" key="5">
    <source>
        <dbReference type="ARBA" id="ARBA00022989"/>
    </source>
</evidence>
<dbReference type="AlphaFoldDB" id="A0AAJ2HLU3"/>
<dbReference type="InterPro" id="IPR036514">
    <property type="entry name" value="SGNH_hydro_sf"/>
</dbReference>
<evidence type="ECO:0000256" key="6">
    <source>
        <dbReference type="ARBA" id="ARBA00023136"/>
    </source>
</evidence>
<evidence type="ECO:0000256" key="4">
    <source>
        <dbReference type="ARBA" id="ARBA00022692"/>
    </source>
</evidence>
<comment type="caution">
    <text evidence="11">The sequence shown here is derived from an EMBL/GenBank/DDBJ whole genome shotgun (WGS) entry which is preliminary data.</text>
</comment>
<feature type="transmembrane region" description="Helical" evidence="8">
    <location>
        <begin position="150"/>
        <end position="173"/>
    </location>
</feature>
<evidence type="ECO:0000259" key="10">
    <source>
        <dbReference type="Pfam" id="PF19040"/>
    </source>
</evidence>
<evidence type="ECO:0000259" key="9">
    <source>
        <dbReference type="Pfam" id="PF01757"/>
    </source>
</evidence>
<keyword evidence="7 11" id="KW-0012">Acyltransferase</keyword>
<feature type="transmembrane region" description="Helical" evidence="8">
    <location>
        <begin position="185"/>
        <end position="205"/>
    </location>
</feature>
<comment type="subcellular location">
    <subcellularLocation>
        <location evidence="1">Cell membrane</location>
        <topology evidence="1">Multi-pass membrane protein</topology>
    </subcellularLocation>
</comment>
<dbReference type="GO" id="GO:0005886">
    <property type="term" value="C:plasma membrane"/>
    <property type="evidence" value="ECO:0007669"/>
    <property type="project" value="UniProtKB-SubCell"/>
</dbReference>
<evidence type="ECO:0000256" key="2">
    <source>
        <dbReference type="ARBA" id="ARBA00022475"/>
    </source>
</evidence>
<feature type="domain" description="SGNH" evidence="10">
    <location>
        <begin position="455"/>
        <end position="665"/>
    </location>
</feature>